<dbReference type="PANTHER" id="PTHR33395:SF22">
    <property type="entry name" value="REVERSE TRANSCRIPTASE DOMAIN-CONTAINING PROTEIN"/>
    <property type="match status" value="1"/>
</dbReference>
<dbReference type="GO" id="GO:0031012">
    <property type="term" value="C:extracellular matrix"/>
    <property type="evidence" value="ECO:0007669"/>
    <property type="project" value="TreeGrafter"/>
</dbReference>
<name>A0A8D8WXI6_9HEMI</name>
<dbReference type="AlphaFoldDB" id="A0A8D8WXI6"/>
<dbReference type="Gene3D" id="3.60.10.10">
    <property type="entry name" value="Endonuclease/exonuclease/phosphatase"/>
    <property type="match status" value="1"/>
</dbReference>
<dbReference type="EMBL" id="HBUF01232784">
    <property type="protein sequence ID" value="CAG6674045.1"/>
    <property type="molecule type" value="Transcribed_RNA"/>
</dbReference>
<evidence type="ECO:0000313" key="1">
    <source>
        <dbReference type="EMBL" id="CAG6674045.1"/>
    </source>
</evidence>
<reference evidence="1" key="1">
    <citation type="submission" date="2021-05" db="EMBL/GenBank/DDBJ databases">
        <authorList>
            <person name="Alioto T."/>
            <person name="Alioto T."/>
            <person name="Gomez Garrido J."/>
        </authorList>
    </citation>
    <scope>NUCLEOTIDE SEQUENCE</scope>
</reference>
<proteinExistence type="predicted"/>
<dbReference type="GO" id="GO:0007508">
    <property type="term" value="P:larval heart development"/>
    <property type="evidence" value="ECO:0007669"/>
    <property type="project" value="TreeGrafter"/>
</dbReference>
<dbReference type="GO" id="GO:0061343">
    <property type="term" value="P:cell adhesion involved in heart morphogenesis"/>
    <property type="evidence" value="ECO:0007669"/>
    <property type="project" value="TreeGrafter"/>
</dbReference>
<sequence>MITETWLKDSVCNQELGFGDFEIFRLDRNINNANRKKDGGGLLIAVRKCYPAELIEISINNLETLFVKCRYKGLEIVLNCTYIPCASPASTFTEYVNVLEEVYNSHSSSYFFINGDFNLPAWKMMSQDNGLTPQENVPTSEQIDILRTTMIEHEFCQKSNIPNSMGNNLDLVFTNIKSCTVTLGLDPILNIDPLHPSLDITIEIERKQSGPKRRVHEVIEEQFFCFKKANFESINSHFDQIDWTTLLGSVSLDTATELLYSEINNSIDKFIPKIKINSFNFPVWMSQELKDLILAKKIAHKNFKISNENDDYMAFSRLRQNCKNLSEDEYKSYVIKIESVIFKNK</sequence>
<organism evidence="1">
    <name type="scientific">Cacopsylla melanoneura</name>
    <dbReference type="NCBI Taxonomy" id="428564"/>
    <lineage>
        <taxon>Eukaryota</taxon>
        <taxon>Metazoa</taxon>
        <taxon>Ecdysozoa</taxon>
        <taxon>Arthropoda</taxon>
        <taxon>Hexapoda</taxon>
        <taxon>Insecta</taxon>
        <taxon>Pterygota</taxon>
        <taxon>Neoptera</taxon>
        <taxon>Paraneoptera</taxon>
        <taxon>Hemiptera</taxon>
        <taxon>Sternorrhyncha</taxon>
        <taxon>Psylloidea</taxon>
        <taxon>Psyllidae</taxon>
        <taxon>Psyllinae</taxon>
        <taxon>Cacopsylla</taxon>
    </lineage>
</organism>
<evidence type="ECO:0008006" key="2">
    <source>
        <dbReference type="Google" id="ProtNLM"/>
    </source>
</evidence>
<dbReference type="PANTHER" id="PTHR33395">
    <property type="entry name" value="TRANSCRIPTASE, PUTATIVE-RELATED-RELATED"/>
    <property type="match status" value="1"/>
</dbReference>
<dbReference type="InterPro" id="IPR036691">
    <property type="entry name" value="Endo/exonu/phosph_ase_sf"/>
</dbReference>
<accession>A0A8D8WXI6</accession>
<dbReference type="SUPFAM" id="SSF56219">
    <property type="entry name" value="DNase I-like"/>
    <property type="match status" value="1"/>
</dbReference>
<protein>
    <recommendedName>
        <fullName evidence="2">Endonuclease/exonuclease/phosphatase domain-containing protein</fullName>
    </recommendedName>
</protein>